<dbReference type="InterPro" id="IPR032675">
    <property type="entry name" value="LRR_dom_sf"/>
</dbReference>
<protein>
    <submittedName>
        <fullName evidence="1">Leucine rich repeats-containing protein</fullName>
    </submittedName>
</protein>
<dbReference type="InterPro" id="IPR026906">
    <property type="entry name" value="LRR_5"/>
</dbReference>
<feature type="non-terminal residue" evidence="1">
    <location>
        <position position="251"/>
    </location>
</feature>
<dbReference type="SUPFAM" id="SSF52058">
    <property type="entry name" value="L domain-like"/>
    <property type="match status" value="1"/>
</dbReference>
<sequence length="251" mass="29423">HIVQKQFTIHLEDNICYLRRKTTLFDNFDFKLPVPYVLTHNRDNKIFYSPSKVLAIDCNFVINPFQKTMKQRFLSSSLRFLVCKRLSHIEQKAFYNYTKLISVQANIQFVGESAFRNCHALQFINLSKAKLISFYAFSNCFSLGAQDLARATEIRGLAFENCVNMKFVRAKRLAKCAFDAFLNANCKIETGFQPSLVDAEIVEGIPDQKFRYFYEFEEFVRFPASRMVRLIRSKAQKQKVKQIKKMQEILK</sequence>
<accession>A0A146KK15</accession>
<feature type="non-terminal residue" evidence="1">
    <location>
        <position position="1"/>
    </location>
</feature>
<gene>
    <name evidence="1" type="ORF">TPC1_11355</name>
</gene>
<reference evidence="1" key="1">
    <citation type="submission" date="2015-07" db="EMBL/GenBank/DDBJ databases">
        <title>Adaptation to a free-living lifestyle via gene acquisitions in the diplomonad Trepomonas sp. PC1.</title>
        <authorList>
            <person name="Xu F."/>
            <person name="Jerlstrom-Hultqvist J."/>
            <person name="Kolisko M."/>
            <person name="Simpson A.G.B."/>
            <person name="Roger A.J."/>
            <person name="Svard S.G."/>
            <person name="Andersson J.O."/>
        </authorList>
    </citation>
    <scope>NUCLEOTIDE SEQUENCE</scope>
    <source>
        <strain evidence="1">PC1</strain>
    </source>
</reference>
<dbReference type="EMBL" id="GDID01001007">
    <property type="protein sequence ID" value="JAP95599.1"/>
    <property type="molecule type" value="Transcribed_RNA"/>
</dbReference>
<dbReference type="Pfam" id="PF13306">
    <property type="entry name" value="LRR_5"/>
    <property type="match status" value="1"/>
</dbReference>
<dbReference type="Gene3D" id="3.80.10.10">
    <property type="entry name" value="Ribonuclease Inhibitor"/>
    <property type="match status" value="1"/>
</dbReference>
<evidence type="ECO:0000313" key="1">
    <source>
        <dbReference type="EMBL" id="JAP95599.1"/>
    </source>
</evidence>
<dbReference type="AlphaFoldDB" id="A0A146KK15"/>
<organism evidence="1">
    <name type="scientific">Trepomonas sp. PC1</name>
    <dbReference type="NCBI Taxonomy" id="1076344"/>
    <lineage>
        <taxon>Eukaryota</taxon>
        <taxon>Metamonada</taxon>
        <taxon>Diplomonadida</taxon>
        <taxon>Hexamitidae</taxon>
        <taxon>Hexamitinae</taxon>
        <taxon>Trepomonas</taxon>
    </lineage>
</organism>
<name>A0A146KK15_9EUKA</name>
<proteinExistence type="predicted"/>